<keyword evidence="3" id="KW-1185">Reference proteome</keyword>
<evidence type="ECO:0000313" key="3">
    <source>
        <dbReference type="Proteomes" id="UP000460157"/>
    </source>
</evidence>
<name>A0A7K1ULQ4_9MICC</name>
<keyword evidence="1" id="KW-1133">Transmembrane helix</keyword>
<dbReference type="AlphaFoldDB" id="A0A7K1ULQ4"/>
<sequence>MTRRKLIDRAAEQMIDIEHISLPDERERSVYLEAKAFNGELTILGSLALALVAAVFGYPAATIALFLLLALTAGSTGWYAKRRGVDEWELQSRGPLARTLTWTGVHLALGFGAWAAMLYHLIRGEALVPFLFEVEVAGRDLQNFMLTTGLIVTGIGFIASLAAMAVMVLHHRRRARLREAAEDEE</sequence>
<dbReference type="Proteomes" id="UP000460157">
    <property type="component" value="Unassembled WGS sequence"/>
</dbReference>
<reference evidence="2 3" key="1">
    <citation type="submission" date="2019-12" db="EMBL/GenBank/DDBJ databases">
        <title>Nesterenkonia muleiensis sp. nov., a novel actinobacterium isolated from sap of Populus euphratica.</title>
        <authorList>
            <person name="Wang R."/>
        </authorList>
    </citation>
    <scope>NUCLEOTIDE SEQUENCE [LARGE SCALE GENOMIC DNA]</scope>
    <source>
        <strain evidence="2 3">F10</strain>
    </source>
</reference>
<feature type="transmembrane region" description="Helical" evidence="1">
    <location>
        <begin position="142"/>
        <end position="169"/>
    </location>
</feature>
<dbReference type="RefSeq" id="WP_157324449.1">
    <property type="nucleotide sequence ID" value="NZ_BMFX01000014.1"/>
</dbReference>
<organism evidence="2 3">
    <name type="scientific">Nesterenkonia alkaliphila</name>
    <dbReference type="NCBI Taxonomy" id="1463631"/>
    <lineage>
        <taxon>Bacteria</taxon>
        <taxon>Bacillati</taxon>
        <taxon>Actinomycetota</taxon>
        <taxon>Actinomycetes</taxon>
        <taxon>Micrococcales</taxon>
        <taxon>Micrococcaceae</taxon>
        <taxon>Nesterenkonia</taxon>
    </lineage>
</organism>
<proteinExistence type="predicted"/>
<protein>
    <submittedName>
        <fullName evidence="2">Uncharacterized protein</fullName>
    </submittedName>
</protein>
<evidence type="ECO:0000313" key="2">
    <source>
        <dbReference type="EMBL" id="MVT26961.1"/>
    </source>
</evidence>
<gene>
    <name evidence="2" type="ORF">GNZ21_11425</name>
</gene>
<feature type="transmembrane region" description="Helical" evidence="1">
    <location>
        <begin position="62"/>
        <end position="80"/>
    </location>
</feature>
<keyword evidence="1" id="KW-0812">Transmembrane</keyword>
<keyword evidence="1" id="KW-0472">Membrane</keyword>
<comment type="caution">
    <text evidence="2">The sequence shown here is derived from an EMBL/GenBank/DDBJ whole genome shotgun (WGS) entry which is preliminary data.</text>
</comment>
<dbReference type="OrthoDB" id="5116131at2"/>
<accession>A0A7K1ULQ4</accession>
<feature type="transmembrane region" description="Helical" evidence="1">
    <location>
        <begin position="36"/>
        <end position="56"/>
    </location>
</feature>
<dbReference type="EMBL" id="WRPM01000080">
    <property type="protein sequence ID" value="MVT26961.1"/>
    <property type="molecule type" value="Genomic_DNA"/>
</dbReference>
<feature type="transmembrane region" description="Helical" evidence="1">
    <location>
        <begin position="100"/>
        <end position="122"/>
    </location>
</feature>
<evidence type="ECO:0000256" key="1">
    <source>
        <dbReference type="SAM" id="Phobius"/>
    </source>
</evidence>